<proteinExistence type="inferred from homology"/>
<feature type="transmembrane region" description="Helical" evidence="7">
    <location>
        <begin position="18"/>
        <end position="41"/>
    </location>
</feature>
<gene>
    <name evidence="8" type="ORF">BSU04_38510</name>
</gene>
<feature type="transmembrane region" description="Helical" evidence="7">
    <location>
        <begin position="79"/>
        <end position="101"/>
    </location>
</feature>
<dbReference type="Pfam" id="PF00860">
    <property type="entry name" value="Xan_ur_permease"/>
    <property type="match status" value="1"/>
</dbReference>
<keyword evidence="6 7" id="KW-0472">Membrane</keyword>
<feature type="transmembrane region" description="Helical" evidence="7">
    <location>
        <begin position="53"/>
        <end position="73"/>
    </location>
</feature>
<evidence type="ECO:0000256" key="6">
    <source>
        <dbReference type="ARBA" id="ARBA00023136"/>
    </source>
</evidence>
<evidence type="ECO:0000256" key="7">
    <source>
        <dbReference type="SAM" id="Phobius"/>
    </source>
</evidence>
<comment type="caution">
    <text evidence="8">The sequence shown here is derived from an EMBL/GenBank/DDBJ whole genome shotgun (WGS) entry which is preliminary data.</text>
</comment>
<evidence type="ECO:0000256" key="2">
    <source>
        <dbReference type="ARBA" id="ARBA00008821"/>
    </source>
</evidence>
<dbReference type="GO" id="GO:0005886">
    <property type="term" value="C:plasma membrane"/>
    <property type="evidence" value="ECO:0007669"/>
    <property type="project" value="TreeGrafter"/>
</dbReference>
<evidence type="ECO:0000313" key="8">
    <source>
        <dbReference type="EMBL" id="OXC73241.1"/>
    </source>
</evidence>
<evidence type="ECO:0000256" key="5">
    <source>
        <dbReference type="ARBA" id="ARBA00022989"/>
    </source>
</evidence>
<dbReference type="InterPro" id="IPR006043">
    <property type="entry name" value="NCS2"/>
</dbReference>
<sequence>MSTQAVVHPVDEVLPFPLLFVLGLQHVLVMYANAVAVPLILGGALHLPKEQIAMLINADLFACGIATLIQTIGFGPVGIRLPIIMGVTAVAISPMLAMAAMPGWG</sequence>
<dbReference type="PANTHER" id="PTHR42810">
    <property type="entry name" value="PURINE PERMEASE C1399.01C-RELATED"/>
    <property type="match status" value="1"/>
</dbReference>
<protein>
    <submittedName>
        <fullName evidence="8">Xanthine permease</fullName>
    </submittedName>
</protein>
<dbReference type="Proteomes" id="UP000214720">
    <property type="component" value="Unassembled WGS sequence"/>
</dbReference>
<keyword evidence="5 7" id="KW-1133">Transmembrane helix</keyword>
<organism evidence="8 9">
    <name type="scientific">Caballeronia sordidicola</name>
    <name type="common">Burkholderia sordidicola</name>
    <dbReference type="NCBI Taxonomy" id="196367"/>
    <lineage>
        <taxon>Bacteria</taxon>
        <taxon>Pseudomonadati</taxon>
        <taxon>Pseudomonadota</taxon>
        <taxon>Betaproteobacteria</taxon>
        <taxon>Burkholderiales</taxon>
        <taxon>Burkholderiaceae</taxon>
        <taxon>Caballeronia</taxon>
    </lineage>
</organism>
<dbReference type="GO" id="GO:0042907">
    <property type="term" value="F:xanthine transmembrane transporter activity"/>
    <property type="evidence" value="ECO:0007669"/>
    <property type="project" value="TreeGrafter"/>
</dbReference>
<reference evidence="9" key="1">
    <citation type="submission" date="2017-01" db="EMBL/GenBank/DDBJ databases">
        <title>Genome Analysis of Deinococcus marmoris KOPRI26562.</title>
        <authorList>
            <person name="Kim J.H."/>
            <person name="Oh H.-M."/>
        </authorList>
    </citation>
    <scope>NUCLEOTIDE SEQUENCE [LARGE SCALE GENOMIC DNA]</scope>
    <source>
        <strain evidence="9">PAMC 26633</strain>
    </source>
</reference>
<evidence type="ECO:0000256" key="1">
    <source>
        <dbReference type="ARBA" id="ARBA00004141"/>
    </source>
</evidence>
<keyword evidence="4 7" id="KW-0812">Transmembrane</keyword>
<comment type="similarity">
    <text evidence="2">Belongs to the nucleobase:cation symporter-2 (NCS2) (TC 2.A.40) family.</text>
</comment>
<dbReference type="EMBL" id="MTHB01000256">
    <property type="protein sequence ID" value="OXC73241.1"/>
    <property type="molecule type" value="Genomic_DNA"/>
</dbReference>
<dbReference type="PANTHER" id="PTHR42810:SF4">
    <property type="entry name" value="URIC ACID TRANSPORTER UACT"/>
    <property type="match status" value="1"/>
</dbReference>
<dbReference type="AlphaFoldDB" id="A0A226WPX3"/>
<evidence type="ECO:0000256" key="4">
    <source>
        <dbReference type="ARBA" id="ARBA00022692"/>
    </source>
</evidence>
<evidence type="ECO:0000313" key="9">
    <source>
        <dbReference type="Proteomes" id="UP000214720"/>
    </source>
</evidence>
<name>A0A226WPX3_CABSO</name>
<evidence type="ECO:0000256" key="3">
    <source>
        <dbReference type="ARBA" id="ARBA00022448"/>
    </source>
</evidence>
<accession>A0A226WPX3</accession>
<comment type="subcellular location">
    <subcellularLocation>
        <location evidence="1">Membrane</location>
        <topology evidence="1">Multi-pass membrane protein</topology>
    </subcellularLocation>
</comment>
<keyword evidence="3" id="KW-0813">Transport</keyword>